<feature type="transmembrane region" description="Helical" evidence="2">
    <location>
        <begin position="166"/>
        <end position="184"/>
    </location>
</feature>
<dbReference type="EMBL" id="MU865943">
    <property type="protein sequence ID" value="KAK4448457.1"/>
    <property type="molecule type" value="Genomic_DNA"/>
</dbReference>
<keyword evidence="2" id="KW-1133">Transmembrane helix</keyword>
<feature type="transmembrane region" description="Helical" evidence="2">
    <location>
        <begin position="205"/>
        <end position="226"/>
    </location>
</feature>
<dbReference type="AlphaFoldDB" id="A0AAV9GK50"/>
<evidence type="ECO:0000313" key="3">
    <source>
        <dbReference type="EMBL" id="KAK4448457.1"/>
    </source>
</evidence>
<comment type="caution">
    <text evidence="3">The sequence shown here is derived from an EMBL/GenBank/DDBJ whole genome shotgun (WGS) entry which is preliminary data.</text>
</comment>
<evidence type="ECO:0000256" key="2">
    <source>
        <dbReference type="SAM" id="Phobius"/>
    </source>
</evidence>
<feature type="region of interest" description="Disordered" evidence="1">
    <location>
        <begin position="300"/>
        <end position="333"/>
    </location>
</feature>
<sequence>MRHRTLVADRWVASSPTQNDVILSSWLWGFTMSLAVFSFSKGFKQTYRSWSRSHKITAYIAMIWLVWIAGIIVSITCWLFIMDRVPPSIWYFIGMLIMWTIMIQGLTQILANRISLILYNPDKARRLKLGVALVIGVINVSVFIVWIPARLQISDAWIKANNIWDRLEKCIFLIVDTLLNFYFMRLVKRKLIANGLHKYNRVYQFNGMLVCVSIAIDIAIIGLMSLPDDAVYIQAHALGYMLKLNIEMNLADLIGKVVKRRGQDSATFSDVRTWPPSPTREALKRELQQTLRRVRRPVCSHIRGGRPHSGDDQGRVPEGEVDPEKGVSGPVLSKAPCCRRRDLGINSANSV</sequence>
<keyword evidence="2" id="KW-0472">Membrane</keyword>
<reference evidence="3" key="1">
    <citation type="journal article" date="2023" name="Mol. Phylogenet. Evol.">
        <title>Genome-scale phylogeny and comparative genomics of the fungal order Sordariales.</title>
        <authorList>
            <person name="Hensen N."/>
            <person name="Bonometti L."/>
            <person name="Westerberg I."/>
            <person name="Brannstrom I.O."/>
            <person name="Guillou S."/>
            <person name="Cros-Aarteil S."/>
            <person name="Calhoun S."/>
            <person name="Haridas S."/>
            <person name="Kuo A."/>
            <person name="Mondo S."/>
            <person name="Pangilinan J."/>
            <person name="Riley R."/>
            <person name="LaButti K."/>
            <person name="Andreopoulos B."/>
            <person name="Lipzen A."/>
            <person name="Chen C."/>
            <person name="Yan M."/>
            <person name="Daum C."/>
            <person name="Ng V."/>
            <person name="Clum A."/>
            <person name="Steindorff A."/>
            <person name="Ohm R.A."/>
            <person name="Martin F."/>
            <person name="Silar P."/>
            <person name="Natvig D.O."/>
            <person name="Lalanne C."/>
            <person name="Gautier V."/>
            <person name="Ament-Velasquez S.L."/>
            <person name="Kruys A."/>
            <person name="Hutchinson M.I."/>
            <person name="Powell A.J."/>
            <person name="Barry K."/>
            <person name="Miller A.N."/>
            <person name="Grigoriev I.V."/>
            <person name="Debuchy R."/>
            <person name="Gladieux P."/>
            <person name="Hiltunen Thoren M."/>
            <person name="Johannesson H."/>
        </authorList>
    </citation>
    <scope>NUCLEOTIDE SEQUENCE</scope>
    <source>
        <strain evidence="3">PSN243</strain>
    </source>
</reference>
<feature type="transmembrane region" description="Helical" evidence="2">
    <location>
        <begin position="127"/>
        <end position="146"/>
    </location>
</feature>
<name>A0AAV9GK50_9PEZI</name>
<accession>A0AAV9GK50</accession>
<organism evidence="3 4">
    <name type="scientific">Podospora aff. communis PSN243</name>
    <dbReference type="NCBI Taxonomy" id="3040156"/>
    <lineage>
        <taxon>Eukaryota</taxon>
        <taxon>Fungi</taxon>
        <taxon>Dikarya</taxon>
        <taxon>Ascomycota</taxon>
        <taxon>Pezizomycotina</taxon>
        <taxon>Sordariomycetes</taxon>
        <taxon>Sordariomycetidae</taxon>
        <taxon>Sordariales</taxon>
        <taxon>Podosporaceae</taxon>
        <taxon>Podospora</taxon>
    </lineage>
</organism>
<reference evidence="3" key="2">
    <citation type="submission" date="2023-05" db="EMBL/GenBank/DDBJ databases">
        <authorList>
            <consortium name="Lawrence Berkeley National Laboratory"/>
            <person name="Steindorff A."/>
            <person name="Hensen N."/>
            <person name="Bonometti L."/>
            <person name="Westerberg I."/>
            <person name="Brannstrom I.O."/>
            <person name="Guillou S."/>
            <person name="Cros-Aarteil S."/>
            <person name="Calhoun S."/>
            <person name="Haridas S."/>
            <person name="Kuo A."/>
            <person name="Mondo S."/>
            <person name="Pangilinan J."/>
            <person name="Riley R."/>
            <person name="Labutti K."/>
            <person name="Andreopoulos B."/>
            <person name="Lipzen A."/>
            <person name="Chen C."/>
            <person name="Yanf M."/>
            <person name="Daum C."/>
            <person name="Ng V."/>
            <person name="Clum A."/>
            <person name="Ohm R."/>
            <person name="Martin F."/>
            <person name="Silar P."/>
            <person name="Natvig D."/>
            <person name="Lalanne C."/>
            <person name="Gautier V."/>
            <person name="Ament-Velasquez S.L."/>
            <person name="Kruys A."/>
            <person name="Hutchinson M.I."/>
            <person name="Powell A.J."/>
            <person name="Barry K."/>
            <person name="Miller A.N."/>
            <person name="Grigoriev I.V."/>
            <person name="Debuchy R."/>
            <person name="Gladieux P."/>
            <person name="Thoren M.H."/>
            <person name="Johannesson H."/>
        </authorList>
    </citation>
    <scope>NUCLEOTIDE SEQUENCE</scope>
    <source>
        <strain evidence="3">PSN243</strain>
    </source>
</reference>
<protein>
    <submittedName>
        <fullName evidence="3">Uncharacterized protein</fullName>
    </submittedName>
</protein>
<dbReference type="PANTHER" id="PTHR35179:SF1">
    <property type="entry name" value="INTEGRAL MEMBRANE PROTEIN"/>
    <property type="match status" value="1"/>
</dbReference>
<keyword evidence="2" id="KW-0812">Transmembrane</keyword>
<feature type="transmembrane region" description="Helical" evidence="2">
    <location>
        <begin position="21"/>
        <end position="39"/>
    </location>
</feature>
<feature type="compositionally biased region" description="Basic and acidic residues" evidence="1">
    <location>
        <begin position="308"/>
        <end position="325"/>
    </location>
</feature>
<dbReference type="PANTHER" id="PTHR35179">
    <property type="entry name" value="PROTEIN CBG02620"/>
    <property type="match status" value="1"/>
</dbReference>
<feature type="transmembrane region" description="Helical" evidence="2">
    <location>
        <begin position="59"/>
        <end position="82"/>
    </location>
</feature>
<keyword evidence="4" id="KW-1185">Reference proteome</keyword>
<feature type="transmembrane region" description="Helical" evidence="2">
    <location>
        <begin position="88"/>
        <end position="106"/>
    </location>
</feature>
<evidence type="ECO:0000256" key="1">
    <source>
        <dbReference type="SAM" id="MobiDB-lite"/>
    </source>
</evidence>
<gene>
    <name evidence="3" type="ORF">QBC34DRAFT_426514</name>
</gene>
<dbReference type="Proteomes" id="UP001321760">
    <property type="component" value="Unassembled WGS sequence"/>
</dbReference>
<proteinExistence type="predicted"/>
<evidence type="ECO:0000313" key="4">
    <source>
        <dbReference type="Proteomes" id="UP001321760"/>
    </source>
</evidence>